<accession>A0A848KGL7</accession>
<dbReference type="InterPro" id="IPR054211">
    <property type="entry name" value="DUF6918"/>
</dbReference>
<dbReference type="EMBL" id="VCQU01000009">
    <property type="protein sequence ID" value="NMN97915.1"/>
    <property type="molecule type" value="Genomic_DNA"/>
</dbReference>
<sequence length="155" mass="16845">MVAALNETLLEESRRDAVFADVHALIDAEVSDKKGASGIAVKSGYAAVKKVSPSIVPEAVEKLLPSFLDRLDPFWQEFRTTGGRFADYLSGRADEVSDALLGVTDDRVEASSRQAAKKVYKTMRPSAKKNVIEALPRLGDLVESHAERASANLKE</sequence>
<gene>
    <name evidence="1" type="ORF">FGL95_23035</name>
</gene>
<dbReference type="Proteomes" id="UP000535543">
    <property type="component" value="Unassembled WGS sequence"/>
</dbReference>
<evidence type="ECO:0000313" key="1">
    <source>
        <dbReference type="EMBL" id="NMN97915.1"/>
    </source>
</evidence>
<dbReference type="Pfam" id="PF21893">
    <property type="entry name" value="DUF6918"/>
    <property type="match status" value="1"/>
</dbReference>
<evidence type="ECO:0000313" key="2">
    <source>
        <dbReference type="Proteomes" id="UP000535543"/>
    </source>
</evidence>
<reference evidence="1 2" key="2">
    <citation type="submission" date="2020-06" db="EMBL/GenBank/DDBJ databases">
        <title>Antribacter stalactiti gen. nov., sp. nov., a new member of the family Nacardiaceae isolated from a cave.</title>
        <authorList>
            <person name="Kim I.S."/>
        </authorList>
    </citation>
    <scope>NUCLEOTIDE SEQUENCE [LARGE SCALE GENOMIC DNA]</scope>
    <source>
        <strain evidence="1 2">YC2-7</strain>
    </source>
</reference>
<protein>
    <submittedName>
        <fullName evidence="1">Uncharacterized protein</fullName>
    </submittedName>
</protein>
<dbReference type="RefSeq" id="WP_169591326.1">
    <property type="nucleotide sequence ID" value="NZ_VCQU01000009.1"/>
</dbReference>
<dbReference type="AlphaFoldDB" id="A0A848KGL7"/>
<proteinExistence type="predicted"/>
<reference evidence="1 2" key="1">
    <citation type="submission" date="2019-05" db="EMBL/GenBank/DDBJ databases">
        <authorList>
            <person name="Lee S.D."/>
        </authorList>
    </citation>
    <scope>NUCLEOTIDE SEQUENCE [LARGE SCALE GENOMIC DNA]</scope>
    <source>
        <strain evidence="1 2">YC2-7</strain>
    </source>
</reference>
<name>A0A848KGL7_9NOCA</name>
<comment type="caution">
    <text evidence="1">The sequence shown here is derived from an EMBL/GenBank/DDBJ whole genome shotgun (WGS) entry which is preliminary data.</text>
</comment>
<keyword evidence="2" id="KW-1185">Reference proteome</keyword>
<organism evidence="1 2">
    <name type="scientific">Antrihabitans stalactiti</name>
    <dbReference type="NCBI Taxonomy" id="2584121"/>
    <lineage>
        <taxon>Bacteria</taxon>
        <taxon>Bacillati</taxon>
        <taxon>Actinomycetota</taxon>
        <taxon>Actinomycetes</taxon>
        <taxon>Mycobacteriales</taxon>
        <taxon>Nocardiaceae</taxon>
        <taxon>Antrihabitans</taxon>
    </lineage>
</organism>